<evidence type="ECO:0000313" key="1">
    <source>
        <dbReference type="EMBL" id="OJA14763.1"/>
    </source>
</evidence>
<dbReference type="AlphaFoldDB" id="A0A1J8Q473"/>
<dbReference type="EMBL" id="LVVM01003501">
    <property type="protein sequence ID" value="OJA14763.1"/>
    <property type="molecule type" value="Genomic_DNA"/>
</dbReference>
<keyword evidence="2" id="KW-1185">Reference proteome</keyword>
<protein>
    <submittedName>
        <fullName evidence="1">Uncharacterized protein</fullName>
    </submittedName>
</protein>
<dbReference type="Proteomes" id="UP000183567">
    <property type="component" value="Unassembled WGS sequence"/>
</dbReference>
<organism evidence="1 2">
    <name type="scientific">Rhizopogon vesiculosus</name>
    <dbReference type="NCBI Taxonomy" id="180088"/>
    <lineage>
        <taxon>Eukaryota</taxon>
        <taxon>Fungi</taxon>
        <taxon>Dikarya</taxon>
        <taxon>Basidiomycota</taxon>
        <taxon>Agaricomycotina</taxon>
        <taxon>Agaricomycetes</taxon>
        <taxon>Agaricomycetidae</taxon>
        <taxon>Boletales</taxon>
        <taxon>Suillineae</taxon>
        <taxon>Rhizopogonaceae</taxon>
        <taxon>Rhizopogon</taxon>
    </lineage>
</organism>
<reference evidence="1 2" key="1">
    <citation type="submission" date="2016-03" db="EMBL/GenBank/DDBJ databases">
        <title>Comparative genomics of the ectomycorrhizal sister species Rhizopogon vinicolor and Rhizopogon vesiculosus (Basidiomycota: Boletales) reveals a divergence of the mating type B locus.</title>
        <authorList>
            <person name="Mujic A.B."/>
            <person name="Kuo A."/>
            <person name="Tritt A."/>
            <person name="Lipzen A."/>
            <person name="Chen C."/>
            <person name="Johnson J."/>
            <person name="Sharma A."/>
            <person name="Barry K."/>
            <person name="Grigoriev I.V."/>
            <person name="Spatafora J.W."/>
        </authorList>
    </citation>
    <scope>NUCLEOTIDE SEQUENCE [LARGE SCALE GENOMIC DNA]</scope>
    <source>
        <strain evidence="1 2">AM-OR11-056</strain>
    </source>
</reference>
<comment type="caution">
    <text evidence="1">The sequence shown here is derived from an EMBL/GenBank/DDBJ whole genome shotgun (WGS) entry which is preliminary data.</text>
</comment>
<accession>A0A1J8Q473</accession>
<name>A0A1J8Q473_9AGAM</name>
<gene>
    <name evidence="1" type="ORF">AZE42_06232</name>
</gene>
<proteinExistence type="predicted"/>
<sequence>MAAQYSPDVIAAAMSLQTYTYMYVSMATFWVGTSPNVFPSVAKLACPDL</sequence>
<evidence type="ECO:0000313" key="2">
    <source>
        <dbReference type="Proteomes" id="UP000183567"/>
    </source>
</evidence>